<gene>
    <name evidence="2" type="ORF">RG298_001789</name>
</gene>
<feature type="compositionally biased region" description="Low complexity" evidence="1">
    <location>
        <begin position="28"/>
        <end position="41"/>
    </location>
</feature>
<proteinExistence type="predicted"/>
<feature type="region of interest" description="Disordered" evidence="1">
    <location>
        <begin position="1"/>
        <end position="41"/>
    </location>
</feature>
<dbReference type="RefSeq" id="WP_140180583.1">
    <property type="nucleotide sequence ID" value="NZ_VAUD01000010.1"/>
</dbReference>
<comment type="caution">
    <text evidence="2">The sequence shown here is derived from an EMBL/GenBank/DDBJ whole genome shotgun (WGS) entry which is preliminary data.</text>
</comment>
<name>A0AAI9GFP9_PROST</name>
<organism evidence="2">
    <name type="scientific">Providencia stuartii</name>
    <dbReference type="NCBI Taxonomy" id="588"/>
    <lineage>
        <taxon>Bacteria</taxon>
        <taxon>Pseudomonadati</taxon>
        <taxon>Pseudomonadota</taxon>
        <taxon>Gammaproteobacteria</taxon>
        <taxon>Enterobacterales</taxon>
        <taxon>Morganellaceae</taxon>
        <taxon>Providencia</taxon>
    </lineage>
</organism>
<feature type="region of interest" description="Disordered" evidence="1">
    <location>
        <begin position="145"/>
        <end position="168"/>
    </location>
</feature>
<feature type="compositionally biased region" description="Polar residues" evidence="1">
    <location>
        <begin position="156"/>
        <end position="168"/>
    </location>
</feature>
<dbReference type="AlphaFoldDB" id="A0AAI9GFP9"/>
<reference evidence="2" key="1">
    <citation type="submission" date="2024-02" db="EMBL/GenBank/DDBJ databases">
        <authorList>
            <consortium name="Clinical and Environmental Microbiology Branch: Whole genome sequencing antimicrobial resistance pathogens in the healthcare setting"/>
        </authorList>
    </citation>
    <scope>NUCLEOTIDE SEQUENCE</scope>
    <source>
        <strain evidence="2">2021GO-0154</strain>
    </source>
</reference>
<sequence>MKVHNQNTQHIQQNQNQTNISKKTHCPTTANSISNVSNTSNSQPKIITTVKTVHKKEVEQLKQGIMKDVNRITSQLQKDKGGIFGLDQSALSKISTELSDLKGKVKEYQDKITTSTYNHNSSKMANLNKLQNSIDNQRDIVAEKQKNRNNRDNNNFSSKSTFEENIQNRQRKIIDYKNEGHA</sequence>
<protein>
    <submittedName>
        <fullName evidence="2">Uncharacterized protein</fullName>
    </submittedName>
</protein>
<accession>A0AAI9GFP9</accession>
<evidence type="ECO:0000313" key="2">
    <source>
        <dbReference type="EMBL" id="EMJ5134077.1"/>
    </source>
</evidence>
<dbReference type="EMBL" id="ABMABF030000005">
    <property type="protein sequence ID" value="EMJ5134077.1"/>
    <property type="molecule type" value="Genomic_DNA"/>
</dbReference>
<feature type="compositionally biased region" description="Low complexity" evidence="1">
    <location>
        <begin position="1"/>
        <end position="20"/>
    </location>
</feature>
<evidence type="ECO:0000256" key="1">
    <source>
        <dbReference type="SAM" id="MobiDB-lite"/>
    </source>
</evidence>